<organism evidence="3 4">
    <name type="scientific">Haloarchaeobius amylolyticus</name>
    <dbReference type="NCBI Taxonomy" id="1198296"/>
    <lineage>
        <taxon>Archaea</taxon>
        <taxon>Methanobacteriati</taxon>
        <taxon>Methanobacteriota</taxon>
        <taxon>Stenosarchaea group</taxon>
        <taxon>Halobacteria</taxon>
        <taxon>Halobacteriales</taxon>
        <taxon>Halorubellaceae</taxon>
        <taxon>Haloarchaeobius</taxon>
    </lineage>
</organism>
<keyword evidence="4" id="KW-1185">Reference proteome</keyword>
<keyword evidence="1" id="KW-0175">Coiled coil</keyword>
<evidence type="ECO:0000256" key="2">
    <source>
        <dbReference type="SAM" id="MobiDB-lite"/>
    </source>
</evidence>
<gene>
    <name evidence="3" type="ORF">ACFR99_16450</name>
</gene>
<name>A0ABD6BKB7_9EURY</name>
<dbReference type="EMBL" id="JBHUDI010000011">
    <property type="protein sequence ID" value="MFD1565130.1"/>
    <property type="molecule type" value="Genomic_DNA"/>
</dbReference>
<dbReference type="Proteomes" id="UP001597076">
    <property type="component" value="Unassembled WGS sequence"/>
</dbReference>
<evidence type="ECO:0000313" key="3">
    <source>
        <dbReference type="EMBL" id="MFD1565130.1"/>
    </source>
</evidence>
<evidence type="ECO:0000256" key="1">
    <source>
        <dbReference type="SAM" id="Coils"/>
    </source>
</evidence>
<feature type="compositionally biased region" description="Basic and acidic residues" evidence="2">
    <location>
        <begin position="244"/>
        <end position="258"/>
    </location>
</feature>
<protein>
    <submittedName>
        <fullName evidence="3">Uncharacterized protein</fullName>
    </submittedName>
</protein>
<accession>A0ABD6BKB7</accession>
<comment type="caution">
    <text evidence="3">The sequence shown here is derived from an EMBL/GenBank/DDBJ whole genome shotgun (WGS) entry which is preliminary data.</text>
</comment>
<sequence>MAQESDYSGGGQGDLSQFRKNRFFSGKLMTPRDMEAEQEYHAERLHTLARSVIGRGIVHGLEVRSIDETDDGLDVTIEPGMALDGHGRPIVVDGVTTTSLPRPSATELSLYIQYDEVTLEPVPVPNTDDAIDDESTANRTAEVFELTYREGSNDGRTQWPDVDIPDIETDDADTASLSHLLLERYHDRDRSSTQSDSETKTDVFLGTFERTPDAGWTEAEDTAPREYVYDHDLLFGTIIDHITDTDNPHRTPAEREPPDIPDDLTAVSERLDALEADIERVERDQDALTRYVMRKTLTDRARFFDALADRLEHRSSEGVASRLARDIAAAARPIGDQYTSEDAYRRHVQETLEQLIDLGDRLEGVTTEASLERYLRSVSDLQETLEDDGSVLALAETQDRVCEAADALEVLVDVVPDE</sequence>
<evidence type="ECO:0000313" key="4">
    <source>
        <dbReference type="Proteomes" id="UP001597076"/>
    </source>
</evidence>
<dbReference type="RefSeq" id="WP_390289550.1">
    <property type="nucleotide sequence ID" value="NZ_JBHUDI010000011.1"/>
</dbReference>
<feature type="region of interest" description="Disordered" evidence="2">
    <location>
        <begin position="244"/>
        <end position="263"/>
    </location>
</feature>
<reference evidence="3 4" key="1">
    <citation type="journal article" date="2019" name="Int. J. Syst. Evol. Microbiol.">
        <title>The Global Catalogue of Microorganisms (GCM) 10K type strain sequencing project: providing services to taxonomists for standard genome sequencing and annotation.</title>
        <authorList>
            <consortium name="The Broad Institute Genomics Platform"/>
            <consortium name="The Broad Institute Genome Sequencing Center for Infectious Disease"/>
            <person name="Wu L."/>
            <person name="Ma J."/>
        </authorList>
    </citation>
    <scope>NUCLEOTIDE SEQUENCE [LARGE SCALE GENOMIC DNA]</scope>
    <source>
        <strain evidence="3 4">CGMCC 1.12230</strain>
    </source>
</reference>
<proteinExistence type="predicted"/>
<dbReference type="AlphaFoldDB" id="A0ABD6BKB7"/>
<feature type="coiled-coil region" evidence="1">
    <location>
        <begin position="264"/>
        <end position="291"/>
    </location>
</feature>